<dbReference type="EMBL" id="WJQU01000001">
    <property type="protein sequence ID" value="KAJ6646929.1"/>
    <property type="molecule type" value="Genomic_DNA"/>
</dbReference>
<proteinExistence type="predicted"/>
<keyword evidence="3" id="KW-1185">Reference proteome</keyword>
<keyword evidence="1" id="KW-0472">Membrane</keyword>
<accession>A0A9Q0S6E4</accession>
<reference evidence="2" key="1">
    <citation type="submission" date="2022-07" db="EMBL/GenBank/DDBJ databases">
        <authorList>
            <person name="Trinca V."/>
            <person name="Uliana J.V.C."/>
            <person name="Torres T.T."/>
            <person name="Ward R.J."/>
            <person name="Monesi N."/>
        </authorList>
    </citation>
    <scope>NUCLEOTIDE SEQUENCE</scope>
    <source>
        <strain evidence="2">HSMRA1968</strain>
        <tissue evidence="2">Whole embryos</tissue>
    </source>
</reference>
<evidence type="ECO:0000313" key="3">
    <source>
        <dbReference type="Proteomes" id="UP001151699"/>
    </source>
</evidence>
<dbReference type="InterPro" id="IPR042266">
    <property type="entry name" value="PPPDE_sf"/>
</dbReference>
<protein>
    <submittedName>
        <fullName evidence="2">Uncharacterized protein</fullName>
    </submittedName>
</protein>
<feature type="transmembrane region" description="Helical" evidence="1">
    <location>
        <begin position="336"/>
        <end position="356"/>
    </location>
</feature>
<keyword evidence="1" id="KW-1133">Transmembrane helix</keyword>
<gene>
    <name evidence="2" type="ORF">Bhyg_02143</name>
</gene>
<comment type="caution">
    <text evidence="2">The sequence shown here is derived from an EMBL/GenBank/DDBJ whole genome shotgun (WGS) entry which is preliminary data.</text>
</comment>
<name>A0A9Q0S6E4_9DIPT</name>
<keyword evidence="1" id="KW-0812">Transmembrane</keyword>
<evidence type="ECO:0000256" key="1">
    <source>
        <dbReference type="SAM" id="Phobius"/>
    </source>
</evidence>
<dbReference type="Gene3D" id="3.90.1720.30">
    <property type="entry name" value="PPPDE domains"/>
    <property type="match status" value="1"/>
</dbReference>
<sequence length="363" mass="42400">MESEQDILFDQHDNVVAIWKTPAPDATDPLRWDSFTKAKSTVPKERYTCSLEVFRCIWIYDEQGLHFMKKDNAIAKEIMNASVYMDSTVRKTNVSLENWLRHWNFWKRDYRLTVGKDILVFRKEEYNSRAWSSVCFVEEACIKLDVPKPPWPPKCNLDLYTNSHKFNVIQKETAVPVKVWRSGAIQILGIPMHTILNRLNLINSIICPPGAYHGYIEVYDRIWEYGPQGLSCVLPDCSSPRENATLMCTGYTILTLDEWMKEWRRFDTETSFKSTANAYSLFDVNCLTFLTYALNALGVARPDEIQGLTRWMRQFLWRGKQLRVPSVGVELFIPPLSWVVNISWICSIGVLFFFIMRRVTDWC</sequence>
<organism evidence="2 3">
    <name type="scientific">Pseudolycoriella hygida</name>
    <dbReference type="NCBI Taxonomy" id="35572"/>
    <lineage>
        <taxon>Eukaryota</taxon>
        <taxon>Metazoa</taxon>
        <taxon>Ecdysozoa</taxon>
        <taxon>Arthropoda</taxon>
        <taxon>Hexapoda</taxon>
        <taxon>Insecta</taxon>
        <taxon>Pterygota</taxon>
        <taxon>Neoptera</taxon>
        <taxon>Endopterygota</taxon>
        <taxon>Diptera</taxon>
        <taxon>Nematocera</taxon>
        <taxon>Sciaroidea</taxon>
        <taxon>Sciaridae</taxon>
        <taxon>Pseudolycoriella</taxon>
    </lineage>
</organism>
<dbReference type="AlphaFoldDB" id="A0A9Q0S6E4"/>
<dbReference type="Proteomes" id="UP001151699">
    <property type="component" value="Chromosome A"/>
</dbReference>
<evidence type="ECO:0000313" key="2">
    <source>
        <dbReference type="EMBL" id="KAJ6646929.1"/>
    </source>
</evidence>